<dbReference type="Pfam" id="PF13263">
    <property type="entry name" value="PHP_C"/>
    <property type="match status" value="1"/>
</dbReference>
<dbReference type="AlphaFoldDB" id="A0A7C0YCR8"/>
<dbReference type="Gene3D" id="3.20.20.140">
    <property type="entry name" value="Metal-dependent hydrolases"/>
    <property type="match status" value="1"/>
</dbReference>
<dbReference type="SUPFAM" id="SSF89550">
    <property type="entry name" value="PHP domain-like"/>
    <property type="match status" value="1"/>
</dbReference>
<organism evidence="1">
    <name type="scientific">Thermosulfidibacter takaii</name>
    <dbReference type="NCBI Taxonomy" id="412593"/>
    <lineage>
        <taxon>Bacteria</taxon>
        <taxon>Pseudomonadati</taxon>
        <taxon>Thermosulfidibacterota</taxon>
        <taxon>Thermosulfidibacteria</taxon>
        <taxon>Thermosulfidibacterales</taxon>
        <taxon>Thermosulfidibacteraceae</taxon>
    </lineage>
</organism>
<accession>A0A7C0YCR8</accession>
<comment type="caution">
    <text evidence="1">The sequence shown here is derived from an EMBL/GenBank/DDBJ whole genome shotgun (WGS) entry which is preliminary data.</text>
</comment>
<feature type="non-terminal residue" evidence="1">
    <location>
        <position position="1"/>
    </location>
</feature>
<dbReference type="InterPro" id="IPR016195">
    <property type="entry name" value="Pol/histidinol_Pase-like"/>
</dbReference>
<name>A0A7C0YCR8_9BACT</name>
<protein>
    <submittedName>
        <fullName evidence="1">Histidinol phosphatase</fullName>
    </submittedName>
</protein>
<sequence length="159" mass="17788">YLPDVKNNPDYFGDQVVVDEEENVVGFEEKLLLNSLSLSLDQCVQMVRDFGGLPIPAHVDRGSFGVIGQLGFIPDHLAFEAVEVSRTTSLAEALKTWPELSQYTLLSFSDAHFPGDIGAVCTAFYMESPTFDEVVRCIRGEGERRVRIEYLVPLRSRES</sequence>
<evidence type="ECO:0000313" key="1">
    <source>
        <dbReference type="EMBL" id="HDD52460.1"/>
    </source>
</evidence>
<reference evidence="1" key="1">
    <citation type="journal article" date="2020" name="mSystems">
        <title>Genome- and Community-Level Interaction Insights into Carbon Utilization and Element Cycling Functions of Hydrothermarchaeota in Hydrothermal Sediment.</title>
        <authorList>
            <person name="Zhou Z."/>
            <person name="Liu Y."/>
            <person name="Xu W."/>
            <person name="Pan J."/>
            <person name="Luo Z.H."/>
            <person name="Li M."/>
        </authorList>
    </citation>
    <scope>NUCLEOTIDE SEQUENCE [LARGE SCALE GENOMIC DNA]</scope>
    <source>
        <strain evidence="1">HyVt-115</strain>
    </source>
</reference>
<dbReference type="EMBL" id="DQWS01000004">
    <property type="protein sequence ID" value="HDD52460.1"/>
    <property type="molecule type" value="Genomic_DNA"/>
</dbReference>
<proteinExistence type="predicted"/>
<gene>
    <name evidence="1" type="ORF">ENF32_00105</name>
</gene>
<dbReference type="Proteomes" id="UP000885690">
    <property type="component" value="Unassembled WGS sequence"/>
</dbReference>